<reference evidence="1 2" key="1">
    <citation type="submission" date="2016-09" db="EMBL/GenBank/DDBJ databases">
        <title>Complete genome of Desulfosporosinus sp. OL.</title>
        <authorList>
            <person name="Mardanov A."/>
            <person name="Beletsky A."/>
            <person name="Panova A."/>
            <person name="Karnachuk O."/>
            <person name="Ravin N."/>
        </authorList>
    </citation>
    <scope>NUCLEOTIDE SEQUENCE [LARGE SCALE GENOMIC DNA]</scope>
    <source>
        <strain evidence="1 2">OL</strain>
    </source>
</reference>
<name>A0A1Q8QP18_9FIRM</name>
<organism evidence="1 2">
    <name type="scientific">Desulfosporosinus metallidurans</name>
    <dbReference type="NCBI Taxonomy" id="1888891"/>
    <lineage>
        <taxon>Bacteria</taxon>
        <taxon>Bacillati</taxon>
        <taxon>Bacillota</taxon>
        <taxon>Clostridia</taxon>
        <taxon>Eubacteriales</taxon>
        <taxon>Desulfitobacteriaceae</taxon>
        <taxon>Desulfosporosinus</taxon>
    </lineage>
</organism>
<dbReference type="InterPro" id="IPR021228">
    <property type="entry name" value="BrxD"/>
</dbReference>
<dbReference type="AlphaFoldDB" id="A0A1Q8QP18"/>
<gene>
    <name evidence="1" type="ORF">DSOL_3735</name>
</gene>
<protein>
    <recommendedName>
        <fullName evidence="3">ATP-binding protein</fullName>
    </recommendedName>
</protein>
<evidence type="ECO:0008006" key="3">
    <source>
        <dbReference type="Google" id="ProtNLM"/>
    </source>
</evidence>
<proteinExistence type="predicted"/>
<dbReference type="Pfam" id="PF10923">
    <property type="entry name" value="BrxC_BrxD"/>
    <property type="match status" value="2"/>
</dbReference>
<dbReference type="RefSeq" id="WP_235838876.1">
    <property type="nucleotide sequence ID" value="NZ_MLBF01000036.1"/>
</dbReference>
<sequence length="405" mass="46823">MDFEAQRIIEALRSGVSSRAVGHYFSSARPELMEQISRKLDRVRDTGESSGMVVSGKYGEGKTHLLNTVFNLAHSNNMVVSLLSLSKETPFDKPYLVYQKLVSNTYLPQRLQPGFQHVLQDITPNNPNALDLLSFTSKHLVTDKLFFVLRSYLHVDDPDDKYLLMADLEGDFINNAYLRQIYKRIFAQPVRFAVPFSKTRHSMDYFTMLSHMFKLLGYNGWVVLFDETELIGRLGKKARLIAYNNMASFLFPERYSRLESTFTMFALGASYREDVIEAKHDFENLSTAYVDRAQREPIEKVLNHIINAPQLQPLNQDEILAVLEQLQVFHGRSYNWKPKLDVREVLKASENRGYLLRTRIRSAVELLDQLYQYGQIGDIRINDLGEPQYQEEELPSLDECIVDEN</sequence>
<dbReference type="EMBL" id="MLBF01000036">
    <property type="protein sequence ID" value="OLN29074.1"/>
    <property type="molecule type" value="Genomic_DNA"/>
</dbReference>
<accession>A0A1Q8QP18</accession>
<dbReference type="STRING" id="1888891.DSOL_3735"/>
<evidence type="ECO:0000313" key="1">
    <source>
        <dbReference type="EMBL" id="OLN29074.1"/>
    </source>
</evidence>
<keyword evidence="2" id="KW-1185">Reference proteome</keyword>
<comment type="caution">
    <text evidence="1">The sequence shown here is derived from an EMBL/GenBank/DDBJ whole genome shotgun (WGS) entry which is preliminary data.</text>
</comment>
<dbReference type="Proteomes" id="UP000186102">
    <property type="component" value="Unassembled WGS sequence"/>
</dbReference>
<evidence type="ECO:0000313" key="2">
    <source>
        <dbReference type="Proteomes" id="UP000186102"/>
    </source>
</evidence>